<evidence type="ECO:0000256" key="5">
    <source>
        <dbReference type="ARBA" id="ARBA00022692"/>
    </source>
</evidence>
<dbReference type="NCBIfam" id="TIGR01400">
    <property type="entry name" value="fliR"/>
    <property type="match status" value="1"/>
</dbReference>
<evidence type="ECO:0000256" key="8">
    <source>
        <dbReference type="ARBA" id="ARBA00023143"/>
    </source>
</evidence>
<feature type="transmembrane region" description="Helical" evidence="10">
    <location>
        <begin position="6"/>
        <end position="24"/>
    </location>
</feature>
<evidence type="ECO:0000256" key="3">
    <source>
        <dbReference type="ARBA" id="ARBA00021717"/>
    </source>
</evidence>
<feature type="transmembrane region" description="Helical" evidence="10">
    <location>
        <begin position="107"/>
        <end position="126"/>
    </location>
</feature>
<evidence type="ECO:0000256" key="7">
    <source>
        <dbReference type="ARBA" id="ARBA00023136"/>
    </source>
</evidence>
<dbReference type="InterPro" id="IPR002010">
    <property type="entry name" value="T3SS_IM_R"/>
</dbReference>
<keyword evidence="8 10" id="KW-0975">Bacterial flagellum</keyword>
<keyword evidence="7 10" id="KW-0472">Membrane</keyword>
<dbReference type="PANTHER" id="PTHR30065">
    <property type="entry name" value="FLAGELLAR BIOSYNTHETIC PROTEIN FLIR"/>
    <property type="match status" value="1"/>
</dbReference>
<gene>
    <name evidence="11" type="primary">fliR</name>
    <name evidence="11" type="ORF">NZD86_13900</name>
</gene>
<keyword evidence="11" id="KW-0966">Cell projection</keyword>
<keyword evidence="11" id="KW-0282">Flagellum</keyword>
<feature type="transmembrane region" description="Helical" evidence="10">
    <location>
        <begin position="132"/>
        <end position="156"/>
    </location>
</feature>
<organism evidence="11 12">
    <name type="scientific">Alicyclobacillus dauci</name>
    <dbReference type="NCBI Taxonomy" id="1475485"/>
    <lineage>
        <taxon>Bacteria</taxon>
        <taxon>Bacillati</taxon>
        <taxon>Bacillota</taxon>
        <taxon>Bacilli</taxon>
        <taxon>Bacillales</taxon>
        <taxon>Alicyclobacillaceae</taxon>
        <taxon>Alicyclobacillus</taxon>
    </lineage>
</organism>
<keyword evidence="4 10" id="KW-1003">Cell membrane</keyword>
<dbReference type="InterPro" id="IPR006303">
    <property type="entry name" value="FliR"/>
</dbReference>
<dbReference type="Proteomes" id="UP001164803">
    <property type="component" value="Chromosome"/>
</dbReference>
<evidence type="ECO:0000256" key="10">
    <source>
        <dbReference type="RuleBase" id="RU362071"/>
    </source>
</evidence>
<dbReference type="Pfam" id="PF01311">
    <property type="entry name" value="Bac_export_1"/>
    <property type="match status" value="1"/>
</dbReference>
<keyword evidence="11" id="KW-0969">Cilium</keyword>
<keyword evidence="12" id="KW-1185">Reference proteome</keyword>
<evidence type="ECO:0000256" key="9">
    <source>
        <dbReference type="NCBIfam" id="TIGR01400"/>
    </source>
</evidence>
<protein>
    <recommendedName>
        <fullName evidence="3 9">Flagellar biosynthetic protein FliR</fullName>
    </recommendedName>
</protein>
<evidence type="ECO:0000256" key="1">
    <source>
        <dbReference type="ARBA" id="ARBA00002578"/>
    </source>
</evidence>
<feature type="transmembrane region" description="Helical" evidence="10">
    <location>
        <begin position="36"/>
        <end position="55"/>
    </location>
</feature>
<evidence type="ECO:0000313" key="12">
    <source>
        <dbReference type="Proteomes" id="UP001164803"/>
    </source>
</evidence>
<keyword evidence="5 10" id="KW-0812">Transmembrane</keyword>
<reference evidence="11" key="1">
    <citation type="submission" date="2022-08" db="EMBL/GenBank/DDBJ databases">
        <title>Alicyclobacillus dauci DSM2870, complete genome.</title>
        <authorList>
            <person name="Wang Q."/>
            <person name="Cai R."/>
            <person name="Wang Z."/>
        </authorList>
    </citation>
    <scope>NUCLEOTIDE SEQUENCE</scope>
    <source>
        <strain evidence="11">DSM 28700</strain>
    </source>
</reference>
<evidence type="ECO:0000256" key="4">
    <source>
        <dbReference type="ARBA" id="ARBA00022475"/>
    </source>
</evidence>
<evidence type="ECO:0000313" key="11">
    <source>
        <dbReference type="EMBL" id="WAH35391.1"/>
    </source>
</evidence>
<evidence type="ECO:0000256" key="2">
    <source>
        <dbReference type="ARBA" id="ARBA00009772"/>
    </source>
</evidence>
<feature type="transmembrane region" description="Helical" evidence="10">
    <location>
        <begin position="213"/>
        <end position="237"/>
    </location>
</feature>
<keyword evidence="6 10" id="KW-1133">Transmembrane helix</keyword>
<dbReference type="RefSeq" id="WP_268042584.1">
    <property type="nucleotide sequence ID" value="NZ_CP104064.1"/>
</dbReference>
<proteinExistence type="inferred from homology"/>
<dbReference type="PRINTS" id="PR00953">
    <property type="entry name" value="TYPE3IMRPROT"/>
</dbReference>
<sequence length="257" mass="27748">MNYMLEHFNLFVLVSLRIVAFVAASPLISMNIWPTWAKIGFAFGLAYVVAPNISSPVPDVTTDPGQFIVTGVLEAVVGLILGFITTLIFSAISFAGQAVDIQIGFSMAQMVAPGSTIPTGILGTFYNMLFSLYFLGMGGLDGMMMAILQSYSFIHIGQMHLPTDFPAMLLHLTGLVMSMGVELATPLLASLFLSDVTFAFMSRAVPQMNVFVVGLPVKLFAGLAMFALVMPGVIYVFNRIFLFLFSQLQVVLQAMGG</sequence>
<comment type="subcellular location">
    <subcellularLocation>
        <location evidence="10">Cell membrane</location>
        <topology evidence="10">Multi-pass membrane protein</topology>
    </subcellularLocation>
    <subcellularLocation>
        <location evidence="10">Bacterial flagellum basal body</location>
    </subcellularLocation>
</comment>
<comment type="function">
    <text evidence="1 10">Role in flagellar biosynthesis.</text>
</comment>
<comment type="similarity">
    <text evidence="2 10">Belongs to the FliR/MopE/SpaR family.</text>
</comment>
<feature type="transmembrane region" description="Helical" evidence="10">
    <location>
        <begin position="67"/>
        <end position="95"/>
    </location>
</feature>
<evidence type="ECO:0000256" key="6">
    <source>
        <dbReference type="ARBA" id="ARBA00022989"/>
    </source>
</evidence>
<dbReference type="PANTHER" id="PTHR30065:SF1">
    <property type="entry name" value="SURFACE PRESENTATION OF ANTIGENS PROTEIN SPAR"/>
    <property type="match status" value="1"/>
</dbReference>
<accession>A0ABY6YZ33</accession>
<dbReference type="EMBL" id="CP104064">
    <property type="protein sequence ID" value="WAH35391.1"/>
    <property type="molecule type" value="Genomic_DNA"/>
</dbReference>
<feature type="transmembrane region" description="Helical" evidence="10">
    <location>
        <begin position="168"/>
        <end position="193"/>
    </location>
</feature>
<name>A0ABY6YZ33_9BACL</name>